<evidence type="ECO:0000256" key="1">
    <source>
        <dbReference type="SAM" id="MobiDB-lite"/>
    </source>
</evidence>
<sequence>MDVKEFKEDNEVDLEPVFQTQEQQRPKTAHSPKLKPFTSHHTSHQNGVDAAADLVVTSPGDLVEDFEKDDGGEYEYMIDSGSESETFDDDFIELEYGEIEMGGHEDQWDDEGEKAGGLVVMKDEEAGLDDKEASLDDEQKKAMKELKRIDRRKWTKKQPAVEPFNMESDLRTDLRTVNLKVGQIFGNAKVFKEAAREHAIKQGRSIWFPCNEKFRVQGVCKCKLDSCSWSIWASCYEKNNPALMIKTLNDKHTCLRV</sequence>
<evidence type="ECO:0000313" key="3">
    <source>
        <dbReference type="EMBL" id="KAI9168814.1"/>
    </source>
</evidence>
<dbReference type="Proteomes" id="UP001064489">
    <property type="component" value="Chromosome 7"/>
</dbReference>
<keyword evidence="4" id="KW-1185">Reference proteome</keyword>
<protein>
    <recommendedName>
        <fullName evidence="2">Transposase MuDR plant domain-containing protein</fullName>
    </recommendedName>
</protein>
<evidence type="ECO:0000259" key="2">
    <source>
        <dbReference type="Pfam" id="PF03108"/>
    </source>
</evidence>
<feature type="region of interest" description="Disordered" evidence="1">
    <location>
        <begin position="1"/>
        <end position="45"/>
    </location>
</feature>
<dbReference type="InterPro" id="IPR004332">
    <property type="entry name" value="Transposase_MuDR"/>
</dbReference>
<gene>
    <name evidence="3" type="ORF">LWI28_002328</name>
</gene>
<name>A0AAD5IQI7_ACENE</name>
<feature type="domain" description="Transposase MuDR plant" evidence="2">
    <location>
        <begin position="177"/>
        <end position="238"/>
    </location>
</feature>
<accession>A0AAD5IQI7</accession>
<dbReference type="AlphaFoldDB" id="A0AAD5IQI7"/>
<reference evidence="3" key="1">
    <citation type="journal article" date="2022" name="Plant J.">
        <title>Strategies of tolerance reflected in two North American maple genomes.</title>
        <authorList>
            <person name="McEvoy S.L."/>
            <person name="Sezen U.U."/>
            <person name="Trouern-Trend A."/>
            <person name="McMahon S.M."/>
            <person name="Schaberg P.G."/>
            <person name="Yang J."/>
            <person name="Wegrzyn J.L."/>
            <person name="Swenson N.G."/>
        </authorList>
    </citation>
    <scope>NUCLEOTIDE SEQUENCE</scope>
    <source>
        <strain evidence="3">91603</strain>
    </source>
</reference>
<dbReference type="PANTHER" id="PTHR31973:SF187">
    <property type="entry name" value="MUTATOR TRANSPOSASE MUDRA PROTEIN"/>
    <property type="match status" value="1"/>
</dbReference>
<evidence type="ECO:0000313" key="4">
    <source>
        <dbReference type="Proteomes" id="UP001064489"/>
    </source>
</evidence>
<dbReference type="Pfam" id="PF03108">
    <property type="entry name" value="DBD_Tnp_Mut"/>
    <property type="match status" value="1"/>
</dbReference>
<reference evidence="3" key="2">
    <citation type="submission" date="2023-02" db="EMBL/GenBank/DDBJ databases">
        <authorList>
            <person name="Swenson N.G."/>
            <person name="Wegrzyn J.L."/>
            <person name="Mcevoy S.L."/>
        </authorList>
    </citation>
    <scope>NUCLEOTIDE SEQUENCE</scope>
    <source>
        <strain evidence="3">91603</strain>
        <tissue evidence="3">Leaf</tissue>
    </source>
</reference>
<proteinExistence type="predicted"/>
<comment type="caution">
    <text evidence="3">The sequence shown here is derived from an EMBL/GenBank/DDBJ whole genome shotgun (WGS) entry which is preliminary data.</text>
</comment>
<dbReference type="EMBL" id="JAJSOW010000104">
    <property type="protein sequence ID" value="KAI9168814.1"/>
    <property type="molecule type" value="Genomic_DNA"/>
</dbReference>
<organism evidence="3 4">
    <name type="scientific">Acer negundo</name>
    <name type="common">Box elder</name>
    <dbReference type="NCBI Taxonomy" id="4023"/>
    <lineage>
        <taxon>Eukaryota</taxon>
        <taxon>Viridiplantae</taxon>
        <taxon>Streptophyta</taxon>
        <taxon>Embryophyta</taxon>
        <taxon>Tracheophyta</taxon>
        <taxon>Spermatophyta</taxon>
        <taxon>Magnoliopsida</taxon>
        <taxon>eudicotyledons</taxon>
        <taxon>Gunneridae</taxon>
        <taxon>Pentapetalae</taxon>
        <taxon>rosids</taxon>
        <taxon>malvids</taxon>
        <taxon>Sapindales</taxon>
        <taxon>Sapindaceae</taxon>
        <taxon>Hippocastanoideae</taxon>
        <taxon>Acereae</taxon>
        <taxon>Acer</taxon>
    </lineage>
</organism>
<dbReference type="PANTHER" id="PTHR31973">
    <property type="entry name" value="POLYPROTEIN, PUTATIVE-RELATED"/>
    <property type="match status" value="1"/>
</dbReference>